<dbReference type="AlphaFoldDB" id="A0AA88HYD9"/>
<name>A0AA88HYD9_ARTSF</name>
<evidence type="ECO:0000313" key="4">
    <source>
        <dbReference type="Proteomes" id="UP001187531"/>
    </source>
</evidence>
<evidence type="ECO:0000256" key="1">
    <source>
        <dbReference type="SAM" id="Coils"/>
    </source>
</evidence>
<feature type="coiled-coil region" evidence="1">
    <location>
        <begin position="114"/>
        <end position="148"/>
    </location>
</feature>
<dbReference type="EMBL" id="JAVRJZ010000010">
    <property type="protein sequence ID" value="KAK2717453.1"/>
    <property type="molecule type" value="Genomic_DNA"/>
</dbReference>
<organism evidence="3 4">
    <name type="scientific">Artemia franciscana</name>
    <name type="common">Brine shrimp</name>
    <name type="synonym">Artemia sanfranciscana</name>
    <dbReference type="NCBI Taxonomy" id="6661"/>
    <lineage>
        <taxon>Eukaryota</taxon>
        <taxon>Metazoa</taxon>
        <taxon>Ecdysozoa</taxon>
        <taxon>Arthropoda</taxon>
        <taxon>Crustacea</taxon>
        <taxon>Branchiopoda</taxon>
        <taxon>Anostraca</taxon>
        <taxon>Artemiidae</taxon>
        <taxon>Artemia</taxon>
    </lineage>
</organism>
<gene>
    <name evidence="3" type="ORF">QYM36_006283</name>
</gene>
<feature type="non-terminal residue" evidence="3">
    <location>
        <position position="148"/>
    </location>
</feature>
<evidence type="ECO:0000256" key="2">
    <source>
        <dbReference type="SAM" id="MobiDB-lite"/>
    </source>
</evidence>
<feature type="region of interest" description="Disordered" evidence="2">
    <location>
        <begin position="13"/>
        <end position="42"/>
    </location>
</feature>
<comment type="caution">
    <text evidence="3">The sequence shown here is derived from an EMBL/GenBank/DDBJ whole genome shotgun (WGS) entry which is preliminary data.</text>
</comment>
<evidence type="ECO:0000313" key="3">
    <source>
        <dbReference type="EMBL" id="KAK2717453.1"/>
    </source>
</evidence>
<keyword evidence="4" id="KW-1185">Reference proteome</keyword>
<keyword evidence="1" id="KW-0175">Coiled coil</keyword>
<sequence length="148" mass="16695">MPVWEGFTEEELKNIKGGNRNQVKKAHKQSGSPHVEPQKKVNTEVQPYNVSTCMGNTKPLSHVAPLQKTHTPQVTVKEEAELSETSGFVHVKCLTATPSIIQKNISRVASVEPAIRERINLDEYEQRRKAIEEQNRKKKETISKALQA</sequence>
<protein>
    <submittedName>
        <fullName evidence="3">Uncharacterized protein</fullName>
    </submittedName>
</protein>
<accession>A0AA88HYD9</accession>
<dbReference type="Proteomes" id="UP001187531">
    <property type="component" value="Unassembled WGS sequence"/>
</dbReference>
<proteinExistence type="predicted"/>
<reference evidence="3" key="1">
    <citation type="submission" date="2023-07" db="EMBL/GenBank/DDBJ databases">
        <title>Chromosome-level genome assembly of Artemia franciscana.</title>
        <authorList>
            <person name="Jo E."/>
        </authorList>
    </citation>
    <scope>NUCLEOTIDE SEQUENCE</scope>
    <source>
        <tissue evidence="3">Whole body</tissue>
    </source>
</reference>